<evidence type="ECO:0000313" key="2">
    <source>
        <dbReference type="EMBL" id="QRD02413.1"/>
    </source>
</evidence>
<proteinExistence type="predicted"/>
<dbReference type="VEuPathDB" id="FungiDB:JI435_417950"/>
<accession>A0A7U2FCA5</accession>
<gene>
    <name evidence="2" type="ORF">JI435_417950</name>
</gene>
<feature type="region of interest" description="Disordered" evidence="1">
    <location>
        <begin position="1"/>
        <end position="20"/>
    </location>
</feature>
<feature type="compositionally biased region" description="Low complexity" evidence="1">
    <location>
        <begin position="1"/>
        <end position="19"/>
    </location>
</feature>
<organism evidence="2 3">
    <name type="scientific">Phaeosphaeria nodorum (strain SN15 / ATCC MYA-4574 / FGSC 10173)</name>
    <name type="common">Glume blotch fungus</name>
    <name type="synonym">Parastagonospora nodorum</name>
    <dbReference type="NCBI Taxonomy" id="321614"/>
    <lineage>
        <taxon>Eukaryota</taxon>
        <taxon>Fungi</taxon>
        <taxon>Dikarya</taxon>
        <taxon>Ascomycota</taxon>
        <taxon>Pezizomycotina</taxon>
        <taxon>Dothideomycetes</taxon>
        <taxon>Pleosporomycetidae</taxon>
        <taxon>Pleosporales</taxon>
        <taxon>Pleosporineae</taxon>
        <taxon>Phaeosphaeriaceae</taxon>
        <taxon>Parastagonospora</taxon>
    </lineage>
</organism>
<evidence type="ECO:0000313" key="3">
    <source>
        <dbReference type="Proteomes" id="UP000663193"/>
    </source>
</evidence>
<keyword evidence="3" id="KW-1185">Reference proteome</keyword>
<protein>
    <submittedName>
        <fullName evidence="2">Uncharacterized protein</fullName>
    </submittedName>
</protein>
<reference evidence="3" key="1">
    <citation type="journal article" date="2021" name="BMC Genomics">
        <title>Chromosome-level genome assembly and manually-curated proteome of model necrotroph Parastagonospora nodorum Sn15 reveals a genome-wide trove of candidate effector homologs, and redundancy of virulence-related functions within an accessory chromosome.</title>
        <authorList>
            <person name="Bertazzoni S."/>
            <person name="Jones D.A.B."/>
            <person name="Phan H.T."/>
            <person name="Tan K.-C."/>
            <person name="Hane J.K."/>
        </authorList>
    </citation>
    <scope>NUCLEOTIDE SEQUENCE [LARGE SCALE GENOMIC DNA]</scope>
    <source>
        <strain evidence="3">SN15 / ATCC MYA-4574 / FGSC 10173)</strain>
    </source>
</reference>
<dbReference type="AlphaFoldDB" id="A0A7U2FCA5"/>
<sequence>MHFTPSSTHPSASSSASARVVRRRLVSPIVECQTRSVAMLCRLAPCAVYSPRLL</sequence>
<name>A0A7U2FCA5_PHANO</name>
<evidence type="ECO:0000256" key="1">
    <source>
        <dbReference type="SAM" id="MobiDB-lite"/>
    </source>
</evidence>
<dbReference type="EMBL" id="CP069035">
    <property type="protein sequence ID" value="QRD02413.1"/>
    <property type="molecule type" value="Genomic_DNA"/>
</dbReference>
<dbReference type="Proteomes" id="UP000663193">
    <property type="component" value="Chromosome 13"/>
</dbReference>